<dbReference type="PROSITE" id="PS51163">
    <property type="entry name" value="YRDC"/>
    <property type="match status" value="1"/>
</dbReference>
<dbReference type="Pfam" id="PF07503">
    <property type="entry name" value="zf-HYPF"/>
    <property type="match status" value="2"/>
</dbReference>
<evidence type="ECO:0000313" key="12">
    <source>
        <dbReference type="EMBL" id="TFE70712.1"/>
    </source>
</evidence>
<name>A0A4Y8PFB2_9BACT</name>
<dbReference type="InterPro" id="IPR004421">
    <property type="entry name" value="Carbamoyltransferase_HypF"/>
</dbReference>
<comment type="catalytic activity">
    <reaction evidence="9">
        <text>an acyl phosphate + H2O = a carboxylate + phosphate + H(+)</text>
        <dbReference type="Rhea" id="RHEA:14965"/>
        <dbReference type="ChEBI" id="CHEBI:15377"/>
        <dbReference type="ChEBI" id="CHEBI:15378"/>
        <dbReference type="ChEBI" id="CHEBI:29067"/>
        <dbReference type="ChEBI" id="CHEBI:43474"/>
        <dbReference type="ChEBI" id="CHEBI:59918"/>
        <dbReference type="EC" id="3.6.1.7"/>
    </reaction>
</comment>
<evidence type="ECO:0000256" key="9">
    <source>
        <dbReference type="PROSITE-ProRule" id="PRU00520"/>
    </source>
</evidence>
<organism evidence="12 13">
    <name type="scientific">Methylacidiphilum caldifontis</name>
    <dbReference type="NCBI Taxonomy" id="2795386"/>
    <lineage>
        <taxon>Bacteria</taxon>
        <taxon>Pseudomonadati</taxon>
        <taxon>Verrucomicrobiota</taxon>
        <taxon>Methylacidiphilae</taxon>
        <taxon>Methylacidiphilales</taxon>
        <taxon>Methylacidiphilaceae</taxon>
        <taxon>Methylacidiphilum (ex Ratnadevi et al. 2023)</taxon>
    </lineage>
</organism>
<dbReference type="Pfam" id="PF01300">
    <property type="entry name" value="Sua5_yciO_yrdC"/>
    <property type="match status" value="1"/>
</dbReference>
<comment type="pathway">
    <text evidence="1">Protein modification; [NiFe] hydrogenase maturation.</text>
</comment>
<dbReference type="GO" id="GO:0016743">
    <property type="term" value="F:carboxyl- or carbamoyltransferase activity"/>
    <property type="evidence" value="ECO:0007669"/>
    <property type="project" value="UniProtKB-UniRule"/>
</dbReference>
<evidence type="ECO:0000256" key="6">
    <source>
        <dbReference type="ARBA" id="ARBA00022833"/>
    </source>
</evidence>
<keyword evidence="3" id="KW-0436">Ligase</keyword>
<comment type="caution">
    <text evidence="12">The sequence shown here is derived from an EMBL/GenBank/DDBJ whole genome shotgun (WGS) entry which is preliminary data.</text>
</comment>
<dbReference type="InterPro" id="IPR036046">
    <property type="entry name" value="Acylphosphatase-like_dom_sf"/>
</dbReference>
<dbReference type="GO" id="GO:0008270">
    <property type="term" value="F:zinc ion binding"/>
    <property type="evidence" value="ECO:0007669"/>
    <property type="project" value="UniProtKB-KW"/>
</dbReference>
<reference evidence="12 13" key="1">
    <citation type="submission" date="2016-05" db="EMBL/GenBank/DDBJ databases">
        <title>Diversity and Homogeneity among Thermoacidophilic Verrucomicrobia Methanotrophs Linked with Geographical Origin.</title>
        <authorList>
            <person name="Erikstad H.-A."/>
            <person name="Smestad N.B."/>
            <person name="Ceballos R.M."/>
            <person name="Birkeland N.-K."/>
        </authorList>
    </citation>
    <scope>NUCLEOTIDE SEQUENCE [LARGE SCALE GENOMIC DNA]</scope>
    <source>
        <strain evidence="12 13">Phi</strain>
    </source>
</reference>
<dbReference type="InterPro" id="IPR055128">
    <property type="entry name" value="HypF_C_2"/>
</dbReference>
<evidence type="ECO:0000259" key="11">
    <source>
        <dbReference type="PROSITE" id="PS51163"/>
    </source>
</evidence>
<evidence type="ECO:0000256" key="3">
    <source>
        <dbReference type="ARBA" id="ARBA00022598"/>
    </source>
</evidence>
<evidence type="ECO:0000256" key="8">
    <source>
        <dbReference type="PIRNR" id="PIRNR006256"/>
    </source>
</evidence>
<dbReference type="UniPathway" id="UPA00335"/>
<dbReference type="InterPro" id="IPR051060">
    <property type="entry name" value="Carbamoyltrans_HypF-like"/>
</dbReference>
<feature type="domain" description="Acylphosphatase-like" evidence="10">
    <location>
        <begin position="10"/>
        <end position="96"/>
    </location>
</feature>
<feature type="active site" evidence="9">
    <location>
        <position position="43"/>
    </location>
</feature>
<dbReference type="SUPFAM" id="SSF54975">
    <property type="entry name" value="Acylphosphatase/BLUF domain-like"/>
    <property type="match status" value="1"/>
</dbReference>
<evidence type="ECO:0000256" key="5">
    <source>
        <dbReference type="ARBA" id="ARBA00022771"/>
    </source>
</evidence>
<keyword evidence="9" id="KW-0378">Hydrolase</keyword>
<dbReference type="PANTHER" id="PTHR42959:SF1">
    <property type="entry name" value="CARBAMOYLTRANSFERASE HYPF"/>
    <property type="match status" value="1"/>
</dbReference>
<gene>
    <name evidence="12" type="ORF">A7Q10_06545</name>
</gene>
<keyword evidence="12" id="KW-0808">Transferase</keyword>
<evidence type="ECO:0000256" key="2">
    <source>
        <dbReference type="ARBA" id="ARBA00008097"/>
    </source>
</evidence>
<dbReference type="SUPFAM" id="SSF55821">
    <property type="entry name" value="YrdC/RibB"/>
    <property type="match status" value="1"/>
</dbReference>
<evidence type="ECO:0000256" key="4">
    <source>
        <dbReference type="ARBA" id="ARBA00022723"/>
    </source>
</evidence>
<dbReference type="Gene3D" id="3.30.110.120">
    <property type="match status" value="1"/>
</dbReference>
<dbReference type="PROSITE" id="PS51160">
    <property type="entry name" value="ACYLPHOSPHATASE_3"/>
    <property type="match status" value="1"/>
</dbReference>
<feature type="domain" description="YrdC-like" evidence="11">
    <location>
        <begin position="207"/>
        <end position="396"/>
    </location>
</feature>
<dbReference type="GO" id="GO:0051604">
    <property type="term" value="P:protein maturation"/>
    <property type="evidence" value="ECO:0007669"/>
    <property type="project" value="TreeGrafter"/>
</dbReference>
<accession>A0A4Y8PFB2</accession>
<dbReference type="Pfam" id="PF17788">
    <property type="entry name" value="HypF_C"/>
    <property type="match status" value="1"/>
</dbReference>
<dbReference type="InterPro" id="IPR017945">
    <property type="entry name" value="DHBP_synth_RibB-like_a/b_dom"/>
</dbReference>
<comment type="catalytic activity">
    <reaction evidence="7">
        <text>C-terminal L-cysteinyl-[HypE protein] + carbamoyl phosphate + ATP + H2O = C-terminal S-carboxamide-L-cysteinyl-[HypE protein] + AMP + phosphate + diphosphate + H(+)</text>
        <dbReference type="Rhea" id="RHEA:55636"/>
        <dbReference type="Rhea" id="RHEA-COMP:14247"/>
        <dbReference type="Rhea" id="RHEA-COMP:14392"/>
        <dbReference type="ChEBI" id="CHEBI:15377"/>
        <dbReference type="ChEBI" id="CHEBI:15378"/>
        <dbReference type="ChEBI" id="CHEBI:30616"/>
        <dbReference type="ChEBI" id="CHEBI:33019"/>
        <dbReference type="ChEBI" id="CHEBI:43474"/>
        <dbReference type="ChEBI" id="CHEBI:58228"/>
        <dbReference type="ChEBI" id="CHEBI:76913"/>
        <dbReference type="ChEBI" id="CHEBI:139126"/>
        <dbReference type="ChEBI" id="CHEBI:456215"/>
    </reaction>
</comment>
<keyword evidence="13" id="KW-1185">Reference proteome</keyword>
<dbReference type="PANTHER" id="PTHR42959">
    <property type="entry name" value="CARBAMOYLTRANSFERASE"/>
    <property type="match status" value="1"/>
</dbReference>
<dbReference type="InterPro" id="IPR041440">
    <property type="entry name" value="HypF_C"/>
</dbReference>
<dbReference type="OrthoDB" id="9808093at2"/>
<dbReference type="PIRSF" id="PIRSF006256">
    <property type="entry name" value="CMPcnvr_hdrg_mat"/>
    <property type="match status" value="1"/>
</dbReference>
<dbReference type="InterPro" id="IPR006070">
    <property type="entry name" value="Sua5-like_dom"/>
</dbReference>
<dbReference type="EC" id="6.2.-.-" evidence="8"/>
<dbReference type="AlphaFoldDB" id="A0A4Y8PFB2"/>
<dbReference type="InterPro" id="IPR001792">
    <property type="entry name" value="Acylphosphatase-like_dom"/>
</dbReference>
<protein>
    <recommendedName>
        <fullName evidence="8">Carbamoyltransferase</fullName>
        <ecNumber evidence="8">6.2.-.-</ecNumber>
    </recommendedName>
</protein>
<keyword evidence="4" id="KW-0479">Metal-binding</keyword>
<dbReference type="InterPro" id="IPR011125">
    <property type="entry name" value="Znf_HypF"/>
</dbReference>
<dbReference type="EMBL" id="LXQC01000113">
    <property type="protein sequence ID" value="TFE70712.1"/>
    <property type="molecule type" value="Genomic_DNA"/>
</dbReference>
<evidence type="ECO:0000259" key="10">
    <source>
        <dbReference type="PROSITE" id="PS51160"/>
    </source>
</evidence>
<dbReference type="RefSeq" id="WP_134439669.1">
    <property type="nucleotide sequence ID" value="NZ_LXQC01000113.1"/>
</dbReference>
<dbReference type="GO" id="GO:0003725">
    <property type="term" value="F:double-stranded RNA binding"/>
    <property type="evidence" value="ECO:0007669"/>
    <property type="project" value="InterPro"/>
</dbReference>
<dbReference type="Proteomes" id="UP000297713">
    <property type="component" value="Unassembled WGS sequence"/>
</dbReference>
<keyword evidence="6" id="KW-0862">Zinc</keyword>
<comment type="similarity">
    <text evidence="2 8">Belongs to the carbamoyltransferase HypF family.</text>
</comment>
<dbReference type="Gene3D" id="3.30.420.40">
    <property type="match status" value="1"/>
</dbReference>
<evidence type="ECO:0000256" key="7">
    <source>
        <dbReference type="ARBA" id="ARBA00048220"/>
    </source>
</evidence>
<dbReference type="Pfam" id="PF22521">
    <property type="entry name" value="HypF_C_2"/>
    <property type="match status" value="1"/>
</dbReference>
<evidence type="ECO:0000256" key="1">
    <source>
        <dbReference type="ARBA" id="ARBA00004711"/>
    </source>
</evidence>
<dbReference type="Gene3D" id="3.90.870.50">
    <property type="match status" value="1"/>
</dbReference>
<feature type="active site" evidence="9">
    <location>
        <position position="25"/>
    </location>
</feature>
<sequence>MDTKDRSFSAWHLHLRGKVQGVGFRPFVYRLAKEKKLGGWVSNDTDGVHIYVEGEKEKLQDFYLFVITHYPPIALVTESSYQEVPVQGYKDFFIKESLKEGSSSVLLLPDLDVCEQCIQELHCPTDRRYGYPFITCTQCGPRYSIIFALPYDRQRTSMEPFKMCEDCQREYQNPLDRRFFSQTNSCKKCGIELSLSDNLKTNFSYGEQTINQAAEAILKGEIVAVKGIGGFLLIADAGNEQTLKRLREKKKRPHKPFALMFLDIQSVKKEVELSDEDQKLLNSRSKPIVILDRKKGNHSLVSQLVAPGQDTLGVMLAYSPLHILLLEHVGKPVVATSANVSGSPILSMDQEIFTRLGHLVDKVLSHNRQIIVAQDDSVVISSPFYKQPIFLRRSRSYAPFYAHENLRLDKKISLLALGADQKGCFSLCHEGNIYVSQYLGSLQNFESEENYKKQLNYYFLLFNLDLNSLAIDLHPAYRSTEIGLSLAAERKITPFYVQHHKAHFWAVLAENDLIYDLEPILGVIWDGTGFGEDGTIWGGEFFLYQNGKMNRIKHFSYYPLLLGDKTIKEPRLSALGILWKVGKESLLKEKFSSSEWHTYLKLLNLKHYFLCSSVGRLFDCVCSMLGGYDLSTFEGQAAMEVQKLATRYAKSFGSLDCLPWERFAFIKKLIRTQPQISLNDFFVWFTEAVNNHWPKEQLAFGFHYWLCWIIIQIASAFCVKKIAVSGGVFQNALLVDLLRFFCTKDFELYFHRQLSPNDENISLGQLIALAHEKKFLQRNYKNT</sequence>
<proteinExistence type="inferred from homology"/>
<dbReference type="GO" id="GO:0003998">
    <property type="term" value="F:acylphosphatase activity"/>
    <property type="evidence" value="ECO:0007669"/>
    <property type="project" value="UniProtKB-EC"/>
</dbReference>
<dbReference type="InterPro" id="IPR017968">
    <property type="entry name" value="Acylphosphatase_CS"/>
</dbReference>
<dbReference type="PROSITE" id="PS00150">
    <property type="entry name" value="ACYLPHOSPHATASE_1"/>
    <property type="match status" value="1"/>
</dbReference>
<evidence type="ECO:0000313" key="13">
    <source>
        <dbReference type="Proteomes" id="UP000297713"/>
    </source>
</evidence>
<dbReference type="Pfam" id="PF00708">
    <property type="entry name" value="Acylphosphatase"/>
    <property type="match status" value="1"/>
</dbReference>
<dbReference type="NCBIfam" id="TIGR00143">
    <property type="entry name" value="hypF"/>
    <property type="match status" value="1"/>
</dbReference>
<dbReference type="Gene3D" id="3.30.420.360">
    <property type="match status" value="1"/>
</dbReference>
<keyword evidence="5" id="KW-0863">Zinc-finger</keyword>
<dbReference type="GO" id="GO:0016874">
    <property type="term" value="F:ligase activity"/>
    <property type="evidence" value="ECO:0007669"/>
    <property type="project" value="UniProtKB-UniRule"/>
</dbReference>